<sequence length="497" mass="54387">MTAQAIDAAPAERCTLPLWVGLVVYAVLLSTGNRLLIDPDTFWQVAVGQWMVDHRAVPLTDVYSFTMQGQPWMSTQWLAQVIFSQIYGWFGWAGLVALTALAIAVTYMLLTRFLVRYFGDTPVMILLPVSFLIGLPHFYARPHALALPVMVAWVATLLSAAERRQAPPFVLVLLMTLWANLHGGFVLGLMLIGPIALDAVLNAEAPARLRLLLRWFVFGLVALVASCLTPYGWNSLLAARAILNLGEALTLIREWAPADFSFLGPLEAGALLIIVLAFLKGVKLPLMRTVLFVGLLYMALAHIRNADVFALLGPMVVAAPLAAQFGGRNGEAGLTFPQPQGFATALTIVLMVGMTMAALAMGQYRPAENMSPVAAVQALKQHQAKRVFNDYDFGGYLISQGVAPYIDGRTELYGEKFVVEHSAARGLRNPASFFDLLERYKIDATLLRKKTPGAQLLDQIDGWRKVFADDDVVVHVRDANARHTAQPNVKPPEGAAR</sequence>
<evidence type="ECO:0000313" key="3">
    <source>
        <dbReference type="Proteomes" id="UP000480266"/>
    </source>
</evidence>
<keyword evidence="3" id="KW-1185">Reference proteome</keyword>
<name>A0A7C9VE02_9BRAD</name>
<comment type="caution">
    <text evidence="2">The sequence shown here is derived from an EMBL/GenBank/DDBJ whole genome shotgun (WGS) entry which is preliminary data.</text>
</comment>
<feature type="transmembrane region" description="Helical" evidence="1">
    <location>
        <begin position="16"/>
        <end position="37"/>
    </location>
</feature>
<reference evidence="2" key="1">
    <citation type="submission" date="2020-02" db="EMBL/GenBank/DDBJ databases">
        <title>Draft genome sequence of Candidatus Afipia apatlaquensis IBT-C3, a potential strain for decolorization of textile dyes.</title>
        <authorList>
            <person name="Sanchez-Reyes A."/>
            <person name="Breton-Deval L."/>
            <person name="Mangelson H."/>
            <person name="Sanchez-Flores A."/>
        </authorList>
    </citation>
    <scope>NUCLEOTIDE SEQUENCE [LARGE SCALE GENOMIC DNA]</scope>
    <source>
        <strain evidence="2">IBT-C3</strain>
    </source>
</reference>
<organism evidence="2 3">
    <name type="scientific">Candidatus Afipia apatlaquensis</name>
    <dbReference type="NCBI Taxonomy" id="2712852"/>
    <lineage>
        <taxon>Bacteria</taxon>
        <taxon>Pseudomonadati</taxon>
        <taxon>Pseudomonadota</taxon>
        <taxon>Alphaproteobacteria</taxon>
        <taxon>Hyphomicrobiales</taxon>
        <taxon>Nitrobacteraceae</taxon>
        <taxon>Afipia</taxon>
    </lineage>
</organism>
<gene>
    <name evidence="2" type="ORF">G4V63_11850</name>
</gene>
<evidence type="ECO:0008006" key="4">
    <source>
        <dbReference type="Google" id="ProtNLM"/>
    </source>
</evidence>
<feature type="transmembrane region" description="Helical" evidence="1">
    <location>
        <begin position="86"/>
        <end position="110"/>
    </location>
</feature>
<feature type="transmembrane region" description="Helical" evidence="1">
    <location>
        <begin position="169"/>
        <end position="192"/>
    </location>
</feature>
<evidence type="ECO:0000256" key="1">
    <source>
        <dbReference type="SAM" id="Phobius"/>
    </source>
</evidence>
<keyword evidence="1" id="KW-0812">Transmembrane</keyword>
<feature type="transmembrane region" description="Helical" evidence="1">
    <location>
        <begin position="308"/>
        <end position="327"/>
    </location>
</feature>
<proteinExistence type="predicted"/>
<feature type="transmembrane region" description="Helical" evidence="1">
    <location>
        <begin position="122"/>
        <end position="139"/>
    </location>
</feature>
<evidence type="ECO:0000313" key="2">
    <source>
        <dbReference type="EMBL" id="NGX95888.1"/>
    </source>
</evidence>
<feature type="transmembrane region" description="Helical" evidence="1">
    <location>
        <begin position="342"/>
        <end position="361"/>
    </location>
</feature>
<dbReference type="Proteomes" id="UP000480266">
    <property type="component" value="Unassembled WGS sequence"/>
</dbReference>
<feature type="transmembrane region" description="Helical" evidence="1">
    <location>
        <begin position="285"/>
        <end position="301"/>
    </location>
</feature>
<protein>
    <recommendedName>
        <fullName evidence="4">Glycosyltransferase family 39 protein</fullName>
    </recommendedName>
</protein>
<dbReference type="AlphaFoldDB" id="A0A7C9VE02"/>
<keyword evidence="1" id="KW-0472">Membrane</keyword>
<keyword evidence="1" id="KW-1133">Transmembrane helix</keyword>
<feature type="transmembrane region" description="Helical" evidence="1">
    <location>
        <begin position="212"/>
        <end position="233"/>
    </location>
</feature>
<accession>A0A7C9VE02</accession>
<feature type="transmembrane region" description="Helical" evidence="1">
    <location>
        <begin position="260"/>
        <end position="279"/>
    </location>
</feature>
<dbReference type="EMBL" id="JAAMRR010000620">
    <property type="protein sequence ID" value="NGX95888.1"/>
    <property type="molecule type" value="Genomic_DNA"/>
</dbReference>